<dbReference type="RefSeq" id="YP_010781504.1">
    <property type="nucleotide sequence ID" value="NC_075039.1"/>
</dbReference>
<protein>
    <submittedName>
        <fullName evidence="1">Putative orfan</fullName>
    </submittedName>
</protein>
<reference evidence="1" key="2">
    <citation type="journal article" date="2018" name="Nat. Commun.">
        <title>Tailed giant Tupanvirus possesses the most complete translational apparatus of the known virosphere.</title>
        <authorList>
            <person name="Abrahao J."/>
            <person name="Silva L."/>
            <person name="Silva L.S."/>
            <person name="Khalil J.Y.B."/>
            <person name="Rodrigues R."/>
            <person name="Arantes T."/>
            <person name="Assis F."/>
            <person name="Boratto P."/>
            <person name="Andrade M."/>
            <person name="Kroon E.G."/>
            <person name="Ribeiro B."/>
            <person name="Bergier I."/>
            <person name="Seligmann H."/>
            <person name="Ghigo E."/>
            <person name="Colson P."/>
            <person name="Levasseur A."/>
            <person name="Kroemer G."/>
            <person name="Raoult D."/>
            <person name="La Scola B."/>
        </authorList>
    </citation>
    <scope>NUCLEOTIDE SEQUENCE [LARGE SCALE GENOMIC DNA]</scope>
    <source>
        <strain evidence="1">Soda lake</strain>
    </source>
</reference>
<organism evidence="1">
    <name type="scientific">Tupanvirus soda lake</name>
    <dbReference type="NCBI Taxonomy" id="2126985"/>
    <lineage>
        <taxon>Viruses</taxon>
        <taxon>Varidnaviria</taxon>
        <taxon>Bamfordvirae</taxon>
        <taxon>Nucleocytoviricota</taxon>
        <taxon>Megaviricetes</taxon>
        <taxon>Imitervirales</taxon>
        <taxon>Mimiviridae</taxon>
        <taxon>Megamimivirinae</taxon>
        <taxon>Tupanvirus</taxon>
        <taxon>Tupanvirus salinum</taxon>
    </lineage>
</organism>
<reference evidence="1" key="1">
    <citation type="submission" date="2017-01" db="EMBL/GenBank/DDBJ databases">
        <authorList>
            <person name="Assis F.L."/>
            <person name="Abrahao J.S."/>
            <person name="Silva L."/>
            <person name="Khalil J.B."/>
            <person name="Rodrigues R."/>
            <person name="Silva L.S."/>
            <person name="Arantes T."/>
            <person name="Boratto P."/>
            <person name="Andrade M."/>
            <person name="Kroon E.G."/>
            <person name="Ribeiro B."/>
            <person name="Bergier I."/>
            <person name="Seligmann H."/>
            <person name="Ghigo E."/>
            <person name="Colson P."/>
            <person name="Levasseur A."/>
            <person name="Raoult D."/>
            <person name="Scola B.L."/>
        </authorList>
    </citation>
    <scope>NUCLEOTIDE SEQUENCE</scope>
    <source>
        <strain evidence="1">Soda lake</strain>
    </source>
</reference>
<dbReference type="KEGG" id="vg:80518268"/>
<evidence type="ECO:0000313" key="1">
    <source>
        <dbReference type="EMBL" id="QKU34852.1"/>
    </source>
</evidence>
<accession>A0A6N1NXC9</accession>
<dbReference type="GeneID" id="80518268"/>
<proteinExistence type="predicted"/>
<name>A0A6N1NXC9_9VIRU</name>
<sequence>MDQKSGHYAQELFGLYQISKDIFSVRKNMKPFIKKLFEAHDKIAEEYFVAREDYNSKMLDIANRKINELTLCFVNCDIHTEFIMTSSLNAGTNLVGESDIDISMLVSKLDESAMHQITLQLEKMGFVYNKFVNPSQILNCYYSFSKIDGNVEFEIKVRDKENSATVLALHDYMENNLTNEERMAITYGKFLFKNLSKHSLIEVEKKSYAIFKKMVYEMYFAKIEGGFMLELHY</sequence>
<dbReference type="EMBL" id="KY523104">
    <property type="protein sequence ID" value="QKU34852.1"/>
    <property type="molecule type" value="Genomic_DNA"/>
</dbReference>